<evidence type="ECO:0000313" key="2">
    <source>
        <dbReference type="Proteomes" id="UP001497392"/>
    </source>
</evidence>
<sequence>MEAARQLGMTPAAGSRGWAERLPYCAILEGGQCRHSHQSSQSQGAESMNQRALSGAALAATMAMHQHVTLDDEGFGRFHWSLAFHG</sequence>
<reference evidence="1 2" key="1">
    <citation type="submission" date="2024-06" db="EMBL/GenBank/DDBJ databases">
        <authorList>
            <person name="Kraege A."/>
            <person name="Thomma B."/>
        </authorList>
    </citation>
    <scope>NUCLEOTIDE SEQUENCE [LARGE SCALE GENOMIC DNA]</scope>
</reference>
<comment type="caution">
    <text evidence="1">The sequence shown here is derived from an EMBL/GenBank/DDBJ whole genome shotgun (WGS) entry which is preliminary data.</text>
</comment>
<accession>A0ABP1G0F7</accession>
<evidence type="ECO:0000313" key="1">
    <source>
        <dbReference type="EMBL" id="CAL5225620.1"/>
    </source>
</evidence>
<keyword evidence="2" id="KW-1185">Reference proteome</keyword>
<protein>
    <submittedName>
        <fullName evidence="1">G8475 protein</fullName>
    </submittedName>
</protein>
<dbReference type="EMBL" id="CAXHTA020000012">
    <property type="protein sequence ID" value="CAL5225620.1"/>
    <property type="molecule type" value="Genomic_DNA"/>
</dbReference>
<name>A0ABP1G0F7_9CHLO</name>
<gene>
    <name evidence="1" type="primary">g8475</name>
    <name evidence="1" type="ORF">VP750_LOCUS7279</name>
</gene>
<organism evidence="1 2">
    <name type="scientific">Coccomyxa viridis</name>
    <dbReference type="NCBI Taxonomy" id="1274662"/>
    <lineage>
        <taxon>Eukaryota</taxon>
        <taxon>Viridiplantae</taxon>
        <taxon>Chlorophyta</taxon>
        <taxon>core chlorophytes</taxon>
        <taxon>Trebouxiophyceae</taxon>
        <taxon>Trebouxiophyceae incertae sedis</taxon>
        <taxon>Coccomyxaceae</taxon>
        <taxon>Coccomyxa</taxon>
    </lineage>
</organism>
<proteinExistence type="predicted"/>
<dbReference type="Proteomes" id="UP001497392">
    <property type="component" value="Unassembled WGS sequence"/>
</dbReference>